<evidence type="ECO:0000256" key="1">
    <source>
        <dbReference type="SAM" id="Phobius"/>
    </source>
</evidence>
<feature type="domain" description="DUF2231" evidence="2">
    <location>
        <begin position="3"/>
        <end position="134"/>
    </location>
</feature>
<dbReference type="InterPro" id="IPR019251">
    <property type="entry name" value="DUF2231_TM"/>
</dbReference>
<feature type="transmembrane region" description="Helical" evidence="1">
    <location>
        <begin position="110"/>
        <end position="135"/>
    </location>
</feature>
<dbReference type="Proteomes" id="UP000189462">
    <property type="component" value="Unassembled WGS sequence"/>
</dbReference>
<protein>
    <submittedName>
        <fullName evidence="3">Heme ABC transporter permease</fullName>
    </submittedName>
</protein>
<evidence type="ECO:0000313" key="4">
    <source>
        <dbReference type="Proteomes" id="UP000189462"/>
    </source>
</evidence>
<dbReference type="Pfam" id="PF09990">
    <property type="entry name" value="DUF2231"/>
    <property type="match status" value="1"/>
</dbReference>
<evidence type="ECO:0000259" key="2">
    <source>
        <dbReference type="Pfam" id="PF09990"/>
    </source>
</evidence>
<sequence>MGPYHTMLIHFPIAFWVTATVIIIVRAVSDGWLAQAFDRVLVPFLFLGMLSGIGAYVLGMMVWPPDTLQTSPLGRNHMMAASWSLVYWTALMFMRWRVGPSIWDSTLNRVIMLLLGGLGGLLLVITATIGGHLAGSATYLTDLLRMIGWEVYATFYVPNWMLLVLVILIIAMPLVALMSRRTA</sequence>
<dbReference type="RefSeq" id="WP_077279843.1">
    <property type="nucleotide sequence ID" value="NZ_MVBK01000098.1"/>
</dbReference>
<reference evidence="3 4" key="1">
    <citation type="submission" date="2017-02" db="EMBL/GenBank/DDBJ databases">
        <title>Genomic diversity within the haloalkaliphilic genus Thioalkalivibrio.</title>
        <authorList>
            <person name="Ahn A.-C."/>
            <person name="Meier-Kolthoff J."/>
            <person name="Overmars L."/>
            <person name="Richter M."/>
            <person name="Woyke T."/>
            <person name="Sorokin D.Y."/>
            <person name="Muyzer G."/>
        </authorList>
    </citation>
    <scope>NUCLEOTIDE SEQUENCE [LARGE SCALE GENOMIC DNA]</scope>
    <source>
        <strain evidence="3 4">ALJD</strain>
    </source>
</reference>
<organism evidence="3 4">
    <name type="scientific">Thioalkalivibrio denitrificans</name>
    <dbReference type="NCBI Taxonomy" id="108003"/>
    <lineage>
        <taxon>Bacteria</taxon>
        <taxon>Pseudomonadati</taxon>
        <taxon>Pseudomonadota</taxon>
        <taxon>Gammaproteobacteria</taxon>
        <taxon>Chromatiales</taxon>
        <taxon>Ectothiorhodospiraceae</taxon>
        <taxon>Thioalkalivibrio</taxon>
    </lineage>
</organism>
<accession>A0A1V3NCN9</accession>
<keyword evidence="1" id="KW-1133">Transmembrane helix</keyword>
<keyword evidence="1" id="KW-0472">Membrane</keyword>
<feature type="transmembrane region" description="Helical" evidence="1">
    <location>
        <begin position="155"/>
        <end position="177"/>
    </location>
</feature>
<name>A0A1V3NCN9_9GAMM</name>
<dbReference type="STRING" id="108003.B1C78_14315"/>
<feature type="transmembrane region" description="Helical" evidence="1">
    <location>
        <begin position="40"/>
        <end position="58"/>
    </location>
</feature>
<dbReference type="OrthoDB" id="7859235at2"/>
<feature type="transmembrane region" description="Helical" evidence="1">
    <location>
        <begin position="6"/>
        <end position="28"/>
    </location>
</feature>
<keyword evidence="4" id="KW-1185">Reference proteome</keyword>
<evidence type="ECO:0000313" key="3">
    <source>
        <dbReference type="EMBL" id="OOG22703.1"/>
    </source>
</evidence>
<proteinExistence type="predicted"/>
<gene>
    <name evidence="3" type="ORF">B1C78_14315</name>
</gene>
<dbReference type="EMBL" id="MVBK01000098">
    <property type="protein sequence ID" value="OOG22703.1"/>
    <property type="molecule type" value="Genomic_DNA"/>
</dbReference>
<comment type="caution">
    <text evidence="3">The sequence shown here is derived from an EMBL/GenBank/DDBJ whole genome shotgun (WGS) entry which is preliminary data.</text>
</comment>
<keyword evidence="1" id="KW-0812">Transmembrane</keyword>
<feature type="transmembrane region" description="Helical" evidence="1">
    <location>
        <begin position="78"/>
        <end position="98"/>
    </location>
</feature>
<dbReference type="AlphaFoldDB" id="A0A1V3NCN9"/>